<feature type="transmembrane region" description="Helical" evidence="1">
    <location>
        <begin position="126"/>
        <end position="149"/>
    </location>
</feature>
<keyword evidence="1" id="KW-0812">Transmembrane</keyword>
<dbReference type="InterPro" id="IPR058534">
    <property type="entry name" value="YjdF"/>
</dbReference>
<keyword evidence="1" id="KW-0472">Membrane</keyword>
<feature type="transmembrane region" description="Helical" evidence="1">
    <location>
        <begin position="169"/>
        <end position="187"/>
    </location>
</feature>
<accession>A0ABY6DKN1</accession>
<dbReference type="Pfam" id="PF09997">
    <property type="entry name" value="DUF2238"/>
    <property type="match status" value="1"/>
</dbReference>
<evidence type="ECO:0000313" key="2">
    <source>
        <dbReference type="EMBL" id="UXY14892.1"/>
    </source>
</evidence>
<dbReference type="Proteomes" id="UP001061302">
    <property type="component" value="Chromosome"/>
</dbReference>
<name>A0ABY6DKN1_9NEIS</name>
<evidence type="ECO:0000256" key="1">
    <source>
        <dbReference type="SAM" id="Phobius"/>
    </source>
</evidence>
<dbReference type="EMBL" id="CP106753">
    <property type="protein sequence ID" value="UXY14892.1"/>
    <property type="molecule type" value="Genomic_DNA"/>
</dbReference>
<feature type="transmembrane region" description="Helical" evidence="1">
    <location>
        <begin position="29"/>
        <end position="45"/>
    </location>
</feature>
<feature type="transmembrane region" description="Helical" evidence="1">
    <location>
        <begin position="97"/>
        <end position="114"/>
    </location>
</feature>
<evidence type="ECO:0000313" key="3">
    <source>
        <dbReference type="Proteomes" id="UP001061302"/>
    </source>
</evidence>
<proteinExistence type="predicted"/>
<sequence>MYPALTALCVVLAALLVSALSPYDRLTWWLEVAPVLIAIPVLIATRRRLPLTGLLYALIAAHALVLIYGGTYTYARAPLGFWMADWFGLDRNPYDKIGHFVQGLVPALIAREILLRLGYLQSRAMAGFLSGCVALAISAAYELIEWWAALLLGQGADEFLGTQGYEWDTQADMGFALLGAVCALVLLSRWHDRQLARLAVADGRPTGV</sequence>
<organism evidence="2 3">
    <name type="scientific">Chitiniphilus purpureus</name>
    <dbReference type="NCBI Taxonomy" id="2981137"/>
    <lineage>
        <taxon>Bacteria</taxon>
        <taxon>Pseudomonadati</taxon>
        <taxon>Pseudomonadota</taxon>
        <taxon>Betaproteobacteria</taxon>
        <taxon>Neisseriales</taxon>
        <taxon>Chitinibacteraceae</taxon>
        <taxon>Chitiniphilus</taxon>
    </lineage>
</organism>
<keyword evidence="3" id="KW-1185">Reference proteome</keyword>
<reference evidence="2" key="1">
    <citation type="submission" date="2022-10" db="EMBL/GenBank/DDBJ databases">
        <title>Chitiniphilus purpureus sp. nov., a novel chitin-degrading bacterium isolated from crawfish pond sediment.</title>
        <authorList>
            <person name="Li K."/>
        </authorList>
    </citation>
    <scope>NUCLEOTIDE SEQUENCE</scope>
    <source>
        <strain evidence="2">CD1</strain>
    </source>
</reference>
<gene>
    <name evidence="2" type="ORF">N8I74_16465</name>
</gene>
<protein>
    <submittedName>
        <fullName evidence="2">DUF2238 domain-containing protein</fullName>
    </submittedName>
</protein>
<feature type="transmembrane region" description="Helical" evidence="1">
    <location>
        <begin position="54"/>
        <end position="77"/>
    </location>
</feature>
<keyword evidence="1" id="KW-1133">Transmembrane helix</keyword>
<dbReference type="PIRSF" id="PIRSF020606">
    <property type="entry name" value="UCP020606"/>
    <property type="match status" value="1"/>
</dbReference>
<dbReference type="InterPro" id="IPR014509">
    <property type="entry name" value="YjdF-like"/>
</dbReference>
<dbReference type="RefSeq" id="WP_263124221.1">
    <property type="nucleotide sequence ID" value="NZ_CP106753.1"/>
</dbReference>